<evidence type="ECO:0000256" key="1">
    <source>
        <dbReference type="ARBA" id="ARBA00004328"/>
    </source>
</evidence>
<proteinExistence type="predicted"/>
<dbReference type="KEGG" id="emi:Emin_1086"/>
<dbReference type="OrthoDB" id="9786516at2"/>
<dbReference type="Proteomes" id="UP000001029">
    <property type="component" value="Chromosome"/>
</dbReference>
<feature type="domain" description="Phage capsid-like C-terminal" evidence="2">
    <location>
        <begin position="114"/>
        <end position="399"/>
    </location>
</feature>
<gene>
    <name evidence="3" type="ordered locus">Emin_1086</name>
</gene>
<protein>
    <submittedName>
        <fullName evidence="3">Phage major capsid protein</fullName>
    </submittedName>
</protein>
<dbReference type="Gene3D" id="3.30.2320.10">
    <property type="entry name" value="hypothetical protein PF0899 domain"/>
    <property type="match status" value="1"/>
</dbReference>
<dbReference type="EMBL" id="CP001055">
    <property type="protein sequence ID" value="ACC98638.1"/>
    <property type="molecule type" value="Genomic_DNA"/>
</dbReference>
<dbReference type="InterPro" id="IPR024455">
    <property type="entry name" value="Phage_capsid"/>
</dbReference>
<dbReference type="RefSeq" id="WP_012415253.1">
    <property type="nucleotide sequence ID" value="NC_010644.1"/>
</dbReference>
<evidence type="ECO:0000313" key="3">
    <source>
        <dbReference type="EMBL" id="ACC98638.1"/>
    </source>
</evidence>
<organism evidence="3 4">
    <name type="scientific">Elusimicrobium minutum (strain Pei191)</name>
    <dbReference type="NCBI Taxonomy" id="445932"/>
    <lineage>
        <taxon>Bacteria</taxon>
        <taxon>Pseudomonadati</taxon>
        <taxon>Elusimicrobiota</taxon>
        <taxon>Elusimicrobia</taxon>
        <taxon>Elusimicrobiales</taxon>
        <taxon>Elusimicrobiaceae</taxon>
        <taxon>Elusimicrobium</taxon>
    </lineage>
</organism>
<accession>B2KDP2</accession>
<dbReference type="HOGENOM" id="CLU_041417_4_0_0"/>
<evidence type="ECO:0000313" key="4">
    <source>
        <dbReference type="Proteomes" id="UP000001029"/>
    </source>
</evidence>
<dbReference type="InterPro" id="IPR054612">
    <property type="entry name" value="Phage_capsid-like_C"/>
</dbReference>
<dbReference type="NCBIfam" id="TIGR01554">
    <property type="entry name" value="major_cap_HK97"/>
    <property type="match status" value="1"/>
</dbReference>
<evidence type="ECO:0000259" key="2">
    <source>
        <dbReference type="Pfam" id="PF05065"/>
    </source>
</evidence>
<keyword evidence="4" id="KW-1185">Reference proteome</keyword>
<name>B2KDP2_ELUMP</name>
<reference evidence="3 4" key="1">
    <citation type="journal article" date="2009" name="Appl. Environ. Microbiol.">
        <title>Genomic analysis of 'Elusimicrobium minutum,' the first cultivated representative of the phylum 'Elusimicrobia' (formerly termite group 1).</title>
        <authorList>
            <person name="Herlemann D.P.R."/>
            <person name="Geissinger O."/>
            <person name="Ikeda-Ohtsubo W."/>
            <person name="Kunin V."/>
            <person name="Sun H."/>
            <person name="Lapidus A."/>
            <person name="Hugenholtz P."/>
            <person name="Brune A."/>
        </authorList>
    </citation>
    <scope>NUCLEOTIDE SEQUENCE [LARGE SCALE GENOMIC DNA]</scope>
    <source>
        <strain evidence="3 4">Pei191</strain>
    </source>
</reference>
<dbReference type="AlphaFoldDB" id="B2KDP2"/>
<dbReference type="STRING" id="445932.Emin_1086"/>
<comment type="subcellular location">
    <subcellularLocation>
        <location evidence="1">Virion</location>
    </subcellularLocation>
</comment>
<dbReference type="Pfam" id="PF05065">
    <property type="entry name" value="Phage_capsid"/>
    <property type="match status" value="1"/>
</dbReference>
<dbReference type="SUPFAM" id="SSF56563">
    <property type="entry name" value="Major capsid protein gp5"/>
    <property type="match status" value="1"/>
</dbReference>
<sequence length="400" mass="43552">MDEIMQSIKELRKTLETKIDSCITKEKAENIVSDLVKKVHPEQRKALLPTSADDVLERFAEFSKSSKHAPEKPWTSDYGRKFGNMKNFLLAAKDRHASFADSKSVLAESGAGGGGYLVPTEFSNHVARIMADISPIMQIANVVPMGSWKRQIPKQISNLSVGWVAENGVRGINNPAFGQIEQVAKVMATVIKCTDELIRDSAINLTQFLSELVAEAMALEVERVSLVGDTAAGDPFNGVYNTAGLQNVTMGGQNVSFDDIANLIFQLNDANAAGSVLVLSRTGLSKLLKLKDSNGNYLWQPPAGGAPATIWNTPYVVSSKIPNDVDGDKTIALFGRFNKHLLISPRQEMAVKVSQDASSWNAASETADSAFMLDQTWLRFTQALSIDVTFGSAFSCLKFK</sequence>